<dbReference type="Gene3D" id="1.25.70.10">
    <property type="entry name" value="Transcription termination factor 3, mitochondrial"/>
    <property type="match status" value="1"/>
</dbReference>
<organism evidence="9 10">
    <name type="scientific">Chlorella sorokiniana</name>
    <name type="common">Freshwater green alga</name>
    <dbReference type="NCBI Taxonomy" id="3076"/>
    <lineage>
        <taxon>Eukaryota</taxon>
        <taxon>Viridiplantae</taxon>
        <taxon>Chlorophyta</taxon>
        <taxon>core chlorophytes</taxon>
        <taxon>Trebouxiophyceae</taxon>
        <taxon>Chlorellales</taxon>
        <taxon>Chlorellaceae</taxon>
        <taxon>Chlorella clade</taxon>
        <taxon>Chlorella</taxon>
    </lineage>
</organism>
<feature type="domain" description="FAD linked oxidase N-terminal" evidence="7">
    <location>
        <begin position="888"/>
        <end position="965"/>
    </location>
</feature>
<dbReference type="Proteomes" id="UP000239899">
    <property type="component" value="Unassembled WGS sequence"/>
</dbReference>
<dbReference type="SUPFAM" id="SSF56176">
    <property type="entry name" value="FAD-binding/transporter-associated domain-like"/>
    <property type="match status" value="1"/>
</dbReference>
<feature type="region of interest" description="Disordered" evidence="6">
    <location>
        <begin position="490"/>
        <end position="608"/>
    </location>
</feature>
<evidence type="ECO:0000259" key="7">
    <source>
        <dbReference type="Pfam" id="PF01565"/>
    </source>
</evidence>
<evidence type="ECO:0000256" key="2">
    <source>
        <dbReference type="ARBA" id="ARBA00005466"/>
    </source>
</evidence>
<keyword evidence="10" id="KW-1185">Reference proteome</keyword>
<keyword evidence="3" id="KW-0285">Flavoprotein</keyword>
<dbReference type="InterPro" id="IPR012951">
    <property type="entry name" value="BBE"/>
</dbReference>
<comment type="similarity">
    <text evidence="2">Belongs to the oxygen-dependent FAD-linked oxidoreductase family.</text>
</comment>
<keyword evidence="5" id="KW-0560">Oxidoreductase</keyword>
<dbReference type="PANTHER" id="PTHR42973">
    <property type="entry name" value="BINDING OXIDOREDUCTASE, PUTATIVE (AFU_ORTHOLOGUE AFUA_1G17690)-RELATED"/>
    <property type="match status" value="1"/>
</dbReference>
<feature type="compositionally biased region" description="Low complexity" evidence="6">
    <location>
        <begin position="519"/>
        <end position="531"/>
    </location>
</feature>
<evidence type="ECO:0000313" key="10">
    <source>
        <dbReference type="Proteomes" id="UP000239899"/>
    </source>
</evidence>
<dbReference type="InterPro" id="IPR006094">
    <property type="entry name" value="Oxid_FAD_bind_N"/>
</dbReference>
<comment type="caution">
    <text evidence="9">The sequence shown here is derived from an EMBL/GenBank/DDBJ whole genome shotgun (WGS) entry which is preliminary data.</text>
</comment>
<evidence type="ECO:0000256" key="3">
    <source>
        <dbReference type="ARBA" id="ARBA00022630"/>
    </source>
</evidence>
<dbReference type="AlphaFoldDB" id="A0A2P6TNQ9"/>
<dbReference type="Pfam" id="PF01565">
    <property type="entry name" value="FAD_binding_4"/>
    <property type="match status" value="1"/>
</dbReference>
<sequence length="1174" mass="124634">MRLACVSTHVHPVAPVRLQPSVALHCAQRRVPARRLRVCAPAARQPGRPDNSSSSGGSGPAKRGRAGSASHAQQPQTHLQAWLQQEQGLPAEAADQHACRQALVFGSQQAALDSLPATFEWCRSRGLTGLQTAQLLDGIAKKSHKCVVQFAALVQPVWQLMDSYVAAWAEQQQQAGDSRLRKHTSLAEALCGHAKAAEALGMPPGHVEAWLAAVSEQLPAAAVGGLLLGMPSVVCGGLDKGPAAISWAVNVLGVADPAAFFAAASSLLTRDVSILQRNLDSLRQALGCTAEQARQLVLKQPVILAPSPDTVQTALTWLRQLFPDAAPLAGIISRGPLLLTKSVQHLQSNADYLQQALGWQEGDSQLAAFVATYPLAFAAVDLTSKATSDKLRLLSEVVGVSTKECLTSGISYLKTGLETMAAHYVLVQARAPHLLFSTAGEQQLRWVVDIMKPSYLAAMGMTRAEVHAFVREWPRSEEGRRLLEGLRAGSVAGWPRPPVPGEAQRQQCEEAAQRRQARAARQQGRAATTGGKQRGRGRPRKAQPGSGGSMGDDVQRTEPPAGGQRAMARQQPSYERMLDLQQTRPPVEPAPAASGSGSGSGAQLEQQENAQVNRQVVLPAGEALMIINHMEAVVNLLLPERFWGNFDSQIAGRMLCEALLGAVRGSLSKTDLLQRICMLPPALQGAARAVIAEQAPTIVCRHADPADKCARPVVVFHGGDEGRQQVGQLLGALGRLRLKAGRQEAWERHSEALHCELKAAAAAGQHELATAIAMQLASRRVPLFTLHYQGLRDGERFAVRREVFLDASGHGKESYSTNALCLGPEVPLDNGWLPLPSFLPARMCHQAVSAPQGGGAPVKAGQLGWTWLANAGLGKDSYRVGAGADVFVDPASRTAVVDGGALACDVDNETALHGLAAPLGVCSVVGVGGLALNGGWSLLARAFGATADNILEATLVLADGSVVVVTGEGSAEEKADLLGPLRMLGPIRDTVGAASWLETQSTHAPAIAGLLAAFPEHYESWAGGHIAAEQLTEACLDELVRWTADEVPPGCHTTLSFVELLGGRLKDSQAPVGWQGDVQWVIQAGWTDPAHHAEGQAFTAAAQEALAPFCRAHKPYINMVEYSPDQRMGFDQAAQTVWGAANLERLRKVKQRVDPTNVFRHTPLAAVLSAEAGG</sequence>
<protein>
    <submittedName>
        <fullName evidence="9">FAD-linked oxidase</fullName>
    </submittedName>
</protein>
<keyword evidence="4" id="KW-0274">FAD</keyword>
<feature type="compositionally biased region" description="Low complexity" evidence="6">
    <location>
        <begin position="46"/>
        <end position="55"/>
    </location>
</feature>
<reference evidence="9 10" key="1">
    <citation type="journal article" date="2018" name="Plant J.">
        <title>Genome sequences of Chlorella sorokiniana UTEX 1602 and Micractinium conductrix SAG 241.80: implications to maltose excretion by a green alga.</title>
        <authorList>
            <person name="Arriola M.B."/>
            <person name="Velmurugan N."/>
            <person name="Zhang Y."/>
            <person name="Plunkett M.H."/>
            <person name="Hondzo H."/>
            <person name="Barney B.M."/>
        </authorList>
    </citation>
    <scope>NUCLEOTIDE SEQUENCE [LARGE SCALE GENOMIC DNA]</scope>
    <source>
        <strain evidence="10">UTEX 1602</strain>
    </source>
</reference>
<evidence type="ECO:0000256" key="6">
    <source>
        <dbReference type="SAM" id="MobiDB-lite"/>
    </source>
</evidence>
<dbReference type="EMBL" id="LHPG02000010">
    <property type="protein sequence ID" value="PRW50977.1"/>
    <property type="molecule type" value="Genomic_DNA"/>
</dbReference>
<dbReference type="InterPro" id="IPR050416">
    <property type="entry name" value="FAD-linked_Oxidoreductase"/>
</dbReference>
<comment type="cofactor">
    <cofactor evidence="1">
        <name>FAD</name>
        <dbReference type="ChEBI" id="CHEBI:57692"/>
    </cofactor>
</comment>
<dbReference type="Gene3D" id="3.30.465.10">
    <property type="match status" value="2"/>
</dbReference>
<accession>A0A2P6TNQ9</accession>
<name>A0A2P6TNQ9_CHLSO</name>
<dbReference type="GO" id="GO:0016491">
    <property type="term" value="F:oxidoreductase activity"/>
    <property type="evidence" value="ECO:0007669"/>
    <property type="project" value="UniProtKB-KW"/>
</dbReference>
<feature type="domain" description="Berberine/berberine-like" evidence="8">
    <location>
        <begin position="1129"/>
        <end position="1162"/>
    </location>
</feature>
<dbReference type="GO" id="GO:0050660">
    <property type="term" value="F:flavin adenine dinucleotide binding"/>
    <property type="evidence" value="ECO:0007669"/>
    <property type="project" value="InterPro"/>
</dbReference>
<evidence type="ECO:0000256" key="4">
    <source>
        <dbReference type="ARBA" id="ARBA00022827"/>
    </source>
</evidence>
<dbReference type="PANTHER" id="PTHR42973:SF39">
    <property type="entry name" value="FAD-BINDING PCMH-TYPE DOMAIN-CONTAINING PROTEIN"/>
    <property type="match status" value="1"/>
</dbReference>
<evidence type="ECO:0000256" key="1">
    <source>
        <dbReference type="ARBA" id="ARBA00001974"/>
    </source>
</evidence>
<dbReference type="InterPro" id="IPR038538">
    <property type="entry name" value="MTERF_sf"/>
</dbReference>
<dbReference type="OrthoDB" id="512285at2759"/>
<evidence type="ECO:0000313" key="9">
    <source>
        <dbReference type="EMBL" id="PRW50977.1"/>
    </source>
</evidence>
<feature type="region of interest" description="Disordered" evidence="6">
    <location>
        <begin position="40"/>
        <end position="78"/>
    </location>
</feature>
<dbReference type="InterPro" id="IPR036318">
    <property type="entry name" value="FAD-bd_PCMH-like_sf"/>
</dbReference>
<proteinExistence type="inferred from homology"/>
<dbReference type="InterPro" id="IPR016169">
    <property type="entry name" value="FAD-bd_PCMH_sub2"/>
</dbReference>
<evidence type="ECO:0000259" key="8">
    <source>
        <dbReference type="Pfam" id="PF08031"/>
    </source>
</evidence>
<evidence type="ECO:0000256" key="5">
    <source>
        <dbReference type="ARBA" id="ARBA00023002"/>
    </source>
</evidence>
<gene>
    <name evidence="9" type="ORF">C2E21_5330</name>
</gene>
<dbReference type="Pfam" id="PF08031">
    <property type="entry name" value="BBE"/>
    <property type="match status" value="1"/>
</dbReference>